<keyword evidence="1" id="KW-0472">Membrane</keyword>
<protein>
    <recommendedName>
        <fullName evidence="4">Transposase</fullName>
    </recommendedName>
</protein>
<sequence length="51" mass="6046">MAFSKDLRWRAIVLSFVYNIDMSQIAFLLGVSVHSIIRWYQSFQKHENLSV</sequence>
<accession>A0A225VI72</accession>
<keyword evidence="1" id="KW-0812">Transmembrane</keyword>
<name>A0A225VI72_9STRA</name>
<evidence type="ECO:0000313" key="3">
    <source>
        <dbReference type="Proteomes" id="UP000198211"/>
    </source>
</evidence>
<keyword evidence="3" id="KW-1185">Reference proteome</keyword>
<keyword evidence="1" id="KW-1133">Transmembrane helix</keyword>
<dbReference type="AlphaFoldDB" id="A0A225VI72"/>
<feature type="transmembrane region" description="Helical" evidence="1">
    <location>
        <begin position="12"/>
        <end position="37"/>
    </location>
</feature>
<evidence type="ECO:0000313" key="2">
    <source>
        <dbReference type="EMBL" id="OWZ05306.1"/>
    </source>
</evidence>
<organism evidence="2 3">
    <name type="scientific">Phytophthora megakarya</name>
    <dbReference type="NCBI Taxonomy" id="4795"/>
    <lineage>
        <taxon>Eukaryota</taxon>
        <taxon>Sar</taxon>
        <taxon>Stramenopiles</taxon>
        <taxon>Oomycota</taxon>
        <taxon>Peronosporomycetes</taxon>
        <taxon>Peronosporales</taxon>
        <taxon>Peronosporaceae</taxon>
        <taxon>Phytophthora</taxon>
    </lineage>
</organism>
<dbReference type="Proteomes" id="UP000198211">
    <property type="component" value="Unassembled WGS sequence"/>
</dbReference>
<evidence type="ECO:0000256" key="1">
    <source>
        <dbReference type="SAM" id="Phobius"/>
    </source>
</evidence>
<dbReference type="EMBL" id="NBNE01004496">
    <property type="protein sequence ID" value="OWZ05306.1"/>
    <property type="molecule type" value="Genomic_DNA"/>
</dbReference>
<evidence type="ECO:0008006" key="4">
    <source>
        <dbReference type="Google" id="ProtNLM"/>
    </source>
</evidence>
<gene>
    <name evidence="2" type="ORF">PHMEG_00022625</name>
</gene>
<comment type="caution">
    <text evidence="2">The sequence shown here is derived from an EMBL/GenBank/DDBJ whole genome shotgun (WGS) entry which is preliminary data.</text>
</comment>
<proteinExistence type="predicted"/>
<reference evidence="3" key="1">
    <citation type="submission" date="2017-03" db="EMBL/GenBank/DDBJ databases">
        <title>Phytopthora megakarya and P. palmivora, two closely related causual agents of cacao black pod achieved similar genome size and gene model numbers by different mechanisms.</title>
        <authorList>
            <person name="Ali S."/>
            <person name="Shao J."/>
            <person name="Larry D.J."/>
            <person name="Kronmiller B."/>
            <person name="Shen D."/>
            <person name="Strem M.D."/>
            <person name="Melnick R.L."/>
            <person name="Guiltinan M.J."/>
            <person name="Tyler B.M."/>
            <person name="Meinhardt L.W."/>
            <person name="Bailey B.A."/>
        </authorList>
    </citation>
    <scope>NUCLEOTIDE SEQUENCE [LARGE SCALE GENOMIC DNA]</scope>
    <source>
        <strain evidence="3">zdho120</strain>
    </source>
</reference>